<accession>A0A210PXN8</accession>
<dbReference type="STRING" id="6573.A0A210PXN8"/>
<dbReference type="OrthoDB" id="6288648at2759"/>
<dbReference type="Proteomes" id="UP000242188">
    <property type="component" value="Unassembled WGS sequence"/>
</dbReference>
<dbReference type="PANTHER" id="PTHR22909">
    <property type="entry name" value="GOLGI INTEGRAL MEMBRANE PROTEIN 4"/>
    <property type="match status" value="1"/>
</dbReference>
<evidence type="ECO:0000256" key="2">
    <source>
        <dbReference type="SAM" id="Phobius"/>
    </source>
</evidence>
<comment type="caution">
    <text evidence="3">The sequence shown here is derived from an EMBL/GenBank/DDBJ whole genome shotgun (WGS) entry which is preliminary data.</text>
</comment>
<evidence type="ECO:0000256" key="1">
    <source>
        <dbReference type="SAM" id="MobiDB-lite"/>
    </source>
</evidence>
<keyword evidence="2" id="KW-0812">Transmembrane</keyword>
<dbReference type="AlphaFoldDB" id="A0A210PXN8"/>
<proteinExistence type="predicted"/>
<evidence type="ECO:0000313" key="4">
    <source>
        <dbReference type="Proteomes" id="UP000242188"/>
    </source>
</evidence>
<protein>
    <submittedName>
        <fullName evidence="3">Golgi integral membrane protein 4</fullName>
    </submittedName>
</protein>
<name>A0A210PXN8_MIZYE</name>
<feature type="region of interest" description="Disordered" evidence="1">
    <location>
        <begin position="357"/>
        <end position="551"/>
    </location>
</feature>
<dbReference type="InterPro" id="IPR042336">
    <property type="entry name" value="GOLIM4"/>
</dbReference>
<feature type="transmembrane region" description="Helical" evidence="2">
    <location>
        <begin position="12"/>
        <end position="31"/>
    </location>
</feature>
<sequence length="551" mass="62863">MNNMSRRNGNLLKGVVVSATLLCGVYFIYIFNNTSGKLKSTERIADRYRREQESLRTQLQELTAAKDDMHQRSENEKKEFINRLNTLNQHHKMLKSQHDDLQADYSRLQSEKEKDKEDTKLQEDQRNQEYMQLKQEKELEISSLRDQLANLGRDKEDLTEQVTKLVGQLKDSQQQLNLDRAVKRNLEKQNAAMKDKFYSEQTVIAQLEQRLKNLESEKEKIRQQNLQLAQAQQAQKPFEQQGGQLQQQQQQQQPQQPQQGLPQQGFLQQNQGILQQNNPLPQLNQLPGQQAQQNLQFQPIQGQPPKQGFLMGNDNPLVGDHQQQGGDNLVAQKNQDVQEMQQQPVVGNHKISDNLMEQQQQQHQVQAPNLDAGQGDKNQYGGLKQLGIDPSQVKVKQDANAVLDAEQQQHQMAPPGEHIKVDKPDSNMAGEMDKNLLNEKTGKNKKHDSNQAGEMEPDPKADHQVGPAPPANDNVDPPNVADNPQQNIPPLREKFQDNGEEEEKKALDEEEGKDGDNNDGDYEDDYDAKDKEDEPVDRQDNNPPDPFANKP</sequence>
<keyword evidence="4" id="KW-1185">Reference proteome</keyword>
<feature type="compositionally biased region" description="Basic and acidic residues" evidence="1">
    <location>
        <begin position="528"/>
        <end position="540"/>
    </location>
</feature>
<feature type="compositionally biased region" description="Low complexity" evidence="1">
    <location>
        <begin position="471"/>
        <end position="484"/>
    </location>
</feature>
<dbReference type="EMBL" id="NEDP02005415">
    <property type="protein sequence ID" value="OWF41245.1"/>
    <property type="molecule type" value="Genomic_DNA"/>
</dbReference>
<reference evidence="3 4" key="1">
    <citation type="journal article" date="2017" name="Nat. Ecol. Evol.">
        <title>Scallop genome provides insights into evolution of bilaterian karyotype and development.</title>
        <authorList>
            <person name="Wang S."/>
            <person name="Zhang J."/>
            <person name="Jiao W."/>
            <person name="Li J."/>
            <person name="Xun X."/>
            <person name="Sun Y."/>
            <person name="Guo X."/>
            <person name="Huan P."/>
            <person name="Dong B."/>
            <person name="Zhang L."/>
            <person name="Hu X."/>
            <person name="Sun X."/>
            <person name="Wang J."/>
            <person name="Zhao C."/>
            <person name="Wang Y."/>
            <person name="Wang D."/>
            <person name="Huang X."/>
            <person name="Wang R."/>
            <person name="Lv J."/>
            <person name="Li Y."/>
            <person name="Zhang Z."/>
            <person name="Liu B."/>
            <person name="Lu W."/>
            <person name="Hui Y."/>
            <person name="Liang J."/>
            <person name="Zhou Z."/>
            <person name="Hou R."/>
            <person name="Li X."/>
            <person name="Liu Y."/>
            <person name="Li H."/>
            <person name="Ning X."/>
            <person name="Lin Y."/>
            <person name="Zhao L."/>
            <person name="Xing Q."/>
            <person name="Dou J."/>
            <person name="Li Y."/>
            <person name="Mao J."/>
            <person name="Guo H."/>
            <person name="Dou H."/>
            <person name="Li T."/>
            <person name="Mu C."/>
            <person name="Jiang W."/>
            <person name="Fu Q."/>
            <person name="Fu X."/>
            <person name="Miao Y."/>
            <person name="Liu J."/>
            <person name="Yu Q."/>
            <person name="Li R."/>
            <person name="Liao H."/>
            <person name="Li X."/>
            <person name="Kong Y."/>
            <person name="Jiang Z."/>
            <person name="Chourrout D."/>
            <person name="Li R."/>
            <person name="Bao Z."/>
        </authorList>
    </citation>
    <scope>NUCLEOTIDE SEQUENCE [LARGE SCALE GENOMIC DNA]</scope>
    <source>
        <strain evidence="3 4">PY_sf001</strain>
    </source>
</reference>
<dbReference type="GO" id="GO:0000139">
    <property type="term" value="C:Golgi membrane"/>
    <property type="evidence" value="ECO:0007669"/>
    <property type="project" value="InterPro"/>
</dbReference>
<dbReference type="PANTHER" id="PTHR22909:SF24">
    <property type="entry name" value="GOLGI INTEGRAL MEMBRANE PROTEIN 4-RELATED"/>
    <property type="match status" value="1"/>
</dbReference>
<feature type="region of interest" description="Disordered" evidence="1">
    <location>
        <begin position="232"/>
        <end position="263"/>
    </location>
</feature>
<feature type="compositionally biased region" description="Basic and acidic residues" evidence="1">
    <location>
        <begin position="491"/>
        <end position="507"/>
    </location>
</feature>
<feature type="compositionally biased region" description="Basic and acidic residues" evidence="1">
    <location>
        <begin position="417"/>
        <end position="442"/>
    </location>
</feature>
<organism evidence="3 4">
    <name type="scientific">Mizuhopecten yessoensis</name>
    <name type="common">Japanese scallop</name>
    <name type="synonym">Patinopecten yessoensis</name>
    <dbReference type="NCBI Taxonomy" id="6573"/>
    <lineage>
        <taxon>Eukaryota</taxon>
        <taxon>Metazoa</taxon>
        <taxon>Spiralia</taxon>
        <taxon>Lophotrochozoa</taxon>
        <taxon>Mollusca</taxon>
        <taxon>Bivalvia</taxon>
        <taxon>Autobranchia</taxon>
        <taxon>Pteriomorphia</taxon>
        <taxon>Pectinida</taxon>
        <taxon>Pectinoidea</taxon>
        <taxon>Pectinidae</taxon>
        <taxon>Mizuhopecten</taxon>
    </lineage>
</organism>
<keyword evidence="2" id="KW-1133">Transmembrane helix</keyword>
<evidence type="ECO:0000313" key="3">
    <source>
        <dbReference type="EMBL" id="OWF41245.1"/>
    </source>
</evidence>
<gene>
    <name evidence="3" type="ORF">KP79_PYT21425</name>
</gene>
<keyword evidence="2" id="KW-0472">Membrane</keyword>
<feature type="region of interest" description="Disordered" evidence="1">
    <location>
        <begin position="300"/>
        <end position="325"/>
    </location>
</feature>
<feature type="compositionally biased region" description="Acidic residues" evidence="1">
    <location>
        <begin position="508"/>
        <end position="527"/>
    </location>
</feature>